<comment type="caution">
    <text evidence="1">The sequence shown here is derived from an EMBL/GenBank/DDBJ whole genome shotgun (WGS) entry which is preliminary data.</text>
</comment>
<dbReference type="AlphaFoldDB" id="A0A4Q0M775"/>
<dbReference type="Pfam" id="PF19781">
    <property type="entry name" value="DUF6266"/>
    <property type="match status" value="1"/>
</dbReference>
<sequence>MARVTNLMNIAVSGKVGNVVFCNGPVRGSYTRTLPKKSEVRSEKQLNTQNKVAIANRFLNPLRPLIEEVWQKDRYTRKTAFGSAFSHMMKHAFRGGYMEEEIVYSEVLFSRGSLIKPEGLTARRERTRVEVVWEENARSGVDALPEDKAVLVIYNETKEMSISITGTAVRGDGRMIAELPPVYGTDRLHAYLFFVNRNRRWASDSVYAGCLE</sequence>
<name>A0A4Q0M775_9SPHI</name>
<evidence type="ECO:0000313" key="2">
    <source>
        <dbReference type="Proteomes" id="UP000290848"/>
    </source>
</evidence>
<dbReference type="Proteomes" id="UP000290848">
    <property type="component" value="Unassembled WGS sequence"/>
</dbReference>
<proteinExistence type="predicted"/>
<organism evidence="1 2">
    <name type="scientific">Arcticibacter tournemirensis</name>
    <dbReference type="NCBI Taxonomy" id="699437"/>
    <lineage>
        <taxon>Bacteria</taxon>
        <taxon>Pseudomonadati</taxon>
        <taxon>Bacteroidota</taxon>
        <taxon>Sphingobacteriia</taxon>
        <taxon>Sphingobacteriales</taxon>
        <taxon>Sphingobacteriaceae</taxon>
        <taxon>Arcticibacter</taxon>
    </lineage>
</organism>
<accession>A0A4Q0M775</accession>
<dbReference type="EMBL" id="RXOC01000010">
    <property type="protein sequence ID" value="RXF68619.1"/>
    <property type="molecule type" value="Genomic_DNA"/>
</dbReference>
<evidence type="ECO:0000313" key="1">
    <source>
        <dbReference type="EMBL" id="RXF68619.1"/>
    </source>
</evidence>
<gene>
    <name evidence="1" type="ORF">EKH83_14920</name>
</gene>
<dbReference type="RefSeq" id="WP_128770251.1">
    <property type="nucleotide sequence ID" value="NZ_RXOC01000010.1"/>
</dbReference>
<protein>
    <submittedName>
        <fullName evidence="1">Uncharacterized protein</fullName>
    </submittedName>
</protein>
<reference evidence="1 2" key="1">
    <citation type="submission" date="2018-12" db="EMBL/GenBank/DDBJ databases">
        <title>The Draft Genome Sequence of the Soil Bacterium Pedobacter tournemirensis R1.</title>
        <authorList>
            <person name="He J."/>
        </authorList>
    </citation>
    <scope>NUCLEOTIDE SEQUENCE [LARGE SCALE GENOMIC DNA]</scope>
    <source>
        <strain evidence="1 2">R1</strain>
    </source>
</reference>
<dbReference type="InterPro" id="IPR046233">
    <property type="entry name" value="DUF6266"/>
</dbReference>